<proteinExistence type="inferred from homology"/>
<feature type="domain" description="C2H2-type" evidence="9">
    <location>
        <begin position="293"/>
        <end position="322"/>
    </location>
</feature>
<dbReference type="PANTHER" id="PTHR24388">
    <property type="entry name" value="ZINC FINGER PROTEIN"/>
    <property type="match status" value="1"/>
</dbReference>
<evidence type="ECO:0000259" key="9">
    <source>
        <dbReference type="PROSITE" id="PS50157"/>
    </source>
</evidence>
<comment type="similarity">
    <text evidence="6">Belongs to the snail C2H2-type zinc-finger protein family.</text>
</comment>
<dbReference type="Pfam" id="PF00096">
    <property type="entry name" value="zf-C2H2"/>
    <property type="match status" value="5"/>
</dbReference>
<dbReference type="PROSITE" id="PS50157">
    <property type="entry name" value="ZINC_FINGER_C2H2_2"/>
    <property type="match status" value="8"/>
</dbReference>
<dbReference type="PROSITE" id="PS00028">
    <property type="entry name" value="ZINC_FINGER_C2H2_1"/>
    <property type="match status" value="8"/>
</dbReference>
<dbReference type="FunFam" id="3.30.160.60:FF:000110">
    <property type="entry name" value="Zinc finger protein-like"/>
    <property type="match status" value="1"/>
</dbReference>
<dbReference type="OMA" id="MRTHEIY"/>
<keyword evidence="4" id="KW-0862">Zinc</keyword>
<protein>
    <recommendedName>
        <fullName evidence="9">C2H2-type domain-containing protein</fullName>
    </recommendedName>
</protein>
<dbReference type="GO" id="GO:0000981">
    <property type="term" value="F:DNA-binding transcription factor activity, RNA polymerase II-specific"/>
    <property type="evidence" value="ECO:0007669"/>
    <property type="project" value="TreeGrafter"/>
</dbReference>
<dbReference type="AlphaFoldDB" id="B4MSE9"/>
<dbReference type="InterPro" id="IPR050527">
    <property type="entry name" value="Snail/Krueppel_Znf"/>
</dbReference>
<keyword evidence="11" id="KW-1185">Reference proteome</keyword>
<dbReference type="InterPro" id="IPR036236">
    <property type="entry name" value="Znf_C2H2_sf"/>
</dbReference>
<dbReference type="KEGG" id="dwi:6641483"/>
<feature type="domain" description="C2H2-type" evidence="9">
    <location>
        <begin position="407"/>
        <end position="435"/>
    </location>
</feature>
<dbReference type="SMR" id="B4MSE9"/>
<feature type="domain" description="C2H2-type" evidence="9">
    <location>
        <begin position="351"/>
        <end position="378"/>
    </location>
</feature>
<evidence type="ECO:0000256" key="2">
    <source>
        <dbReference type="ARBA" id="ARBA00022737"/>
    </source>
</evidence>
<evidence type="ECO:0000256" key="7">
    <source>
        <dbReference type="PROSITE-ProRule" id="PRU00042"/>
    </source>
</evidence>
<keyword evidence="1" id="KW-0479">Metal-binding</keyword>
<dbReference type="OrthoDB" id="6077919at2759"/>
<dbReference type="PANTHER" id="PTHR24388:SF104">
    <property type="entry name" value="AT-RICH BINDING PROTEIN-RELATED"/>
    <property type="match status" value="1"/>
</dbReference>
<feature type="domain" description="C2H2-type" evidence="9">
    <location>
        <begin position="238"/>
        <end position="264"/>
    </location>
</feature>
<dbReference type="GO" id="GO:0008270">
    <property type="term" value="F:zinc ion binding"/>
    <property type="evidence" value="ECO:0007669"/>
    <property type="project" value="UniProtKB-KW"/>
</dbReference>
<keyword evidence="5" id="KW-0539">Nucleus</keyword>
<dbReference type="eggNOG" id="KOG1721">
    <property type="taxonomic scope" value="Eukaryota"/>
</dbReference>
<organism evidence="10 11">
    <name type="scientific">Drosophila willistoni</name>
    <name type="common">Fruit fly</name>
    <dbReference type="NCBI Taxonomy" id="7260"/>
    <lineage>
        <taxon>Eukaryota</taxon>
        <taxon>Metazoa</taxon>
        <taxon>Ecdysozoa</taxon>
        <taxon>Arthropoda</taxon>
        <taxon>Hexapoda</taxon>
        <taxon>Insecta</taxon>
        <taxon>Pterygota</taxon>
        <taxon>Neoptera</taxon>
        <taxon>Endopterygota</taxon>
        <taxon>Diptera</taxon>
        <taxon>Brachycera</taxon>
        <taxon>Muscomorpha</taxon>
        <taxon>Ephydroidea</taxon>
        <taxon>Drosophilidae</taxon>
        <taxon>Drosophila</taxon>
        <taxon>Sophophora</taxon>
    </lineage>
</organism>
<dbReference type="GO" id="GO:0000978">
    <property type="term" value="F:RNA polymerase II cis-regulatory region sequence-specific DNA binding"/>
    <property type="evidence" value="ECO:0007669"/>
    <property type="project" value="TreeGrafter"/>
</dbReference>
<feature type="domain" description="C2H2-type" evidence="9">
    <location>
        <begin position="186"/>
        <end position="214"/>
    </location>
</feature>
<feature type="region of interest" description="Disordered" evidence="8">
    <location>
        <begin position="199"/>
        <end position="219"/>
    </location>
</feature>
<dbReference type="EMBL" id="CH963851">
    <property type="protein sequence ID" value="EDW75038.1"/>
    <property type="molecule type" value="Genomic_DNA"/>
</dbReference>
<feature type="domain" description="C2H2-type" evidence="9">
    <location>
        <begin position="265"/>
        <end position="292"/>
    </location>
</feature>
<accession>B4MSE9</accession>
<evidence type="ECO:0000256" key="3">
    <source>
        <dbReference type="ARBA" id="ARBA00022771"/>
    </source>
</evidence>
<sequence>MMKLELPGETRCGEVFYKGPASYEVNCLFCSQKLKYSNFLNHVRLKHLKDLEDKDVRLRKRKLPQEKESESEELCKRELRPKSLRHQAKASPSPIPSNNSNNDDDDDDDNKEEKIEFMDTTPKDSRKVHAVNKLDEKELQNASLDALLDMDWTAYASEEELADVEEQDQESEKVDDLEDDAKDMLFPCDKCDRAYVSKRSLQSHKRHKHSDKPKILPQKPAMTIDGHRKKAKPAPKVFQCDKPGCSETFRNERDLRAHHWKHTGMVCDICGKPFTQIGNMLRHRERHSGIKSHKCQEPDCEASFYTKKELNSHKICHTGRMPCICEICGRPCRDRGVLTAHMRRHTGERPAKCEICNKAFYSFHDLNVHAVSHTNLRPFVCDICGSTFQRKKALRVHKLLHSGQRKYPCKLCQKSFAQSGGLHAHMRTHDSGSRPTKAMPVPAATEIPTTTTIASVPVTVPVPALETTLEIDHISQEEHEEAITVIEIIEEPATGITMAINIDDSAELDAATWTVA</sequence>
<feature type="compositionally biased region" description="Basic and acidic residues" evidence="8">
    <location>
        <begin position="63"/>
        <end position="81"/>
    </location>
</feature>
<evidence type="ECO:0000256" key="1">
    <source>
        <dbReference type="ARBA" id="ARBA00022723"/>
    </source>
</evidence>
<reference evidence="10 11" key="1">
    <citation type="journal article" date="2007" name="Nature">
        <title>Evolution of genes and genomes on the Drosophila phylogeny.</title>
        <authorList>
            <consortium name="Drosophila 12 Genomes Consortium"/>
            <person name="Clark A.G."/>
            <person name="Eisen M.B."/>
            <person name="Smith D.R."/>
            <person name="Bergman C.M."/>
            <person name="Oliver B."/>
            <person name="Markow T.A."/>
            <person name="Kaufman T.C."/>
            <person name="Kellis M."/>
            <person name="Gelbart W."/>
            <person name="Iyer V.N."/>
            <person name="Pollard D.A."/>
            <person name="Sackton T.B."/>
            <person name="Larracuente A.M."/>
            <person name="Singh N.D."/>
            <person name="Abad J.P."/>
            <person name="Abt D.N."/>
            <person name="Adryan B."/>
            <person name="Aguade M."/>
            <person name="Akashi H."/>
            <person name="Anderson W.W."/>
            <person name="Aquadro C.F."/>
            <person name="Ardell D.H."/>
            <person name="Arguello R."/>
            <person name="Artieri C.G."/>
            <person name="Barbash D.A."/>
            <person name="Barker D."/>
            <person name="Barsanti P."/>
            <person name="Batterham P."/>
            <person name="Batzoglou S."/>
            <person name="Begun D."/>
            <person name="Bhutkar A."/>
            <person name="Blanco E."/>
            <person name="Bosak S.A."/>
            <person name="Bradley R.K."/>
            <person name="Brand A.D."/>
            <person name="Brent M.R."/>
            <person name="Brooks A.N."/>
            <person name="Brown R.H."/>
            <person name="Butlin R.K."/>
            <person name="Caggese C."/>
            <person name="Calvi B.R."/>
            <person name="Bernardo de Carvalho A."/>
            <person name="Caspi A."/>
            <person name="Castrezana S."/>
            <person name="Celniker S.E."/>
            <person name="Chang J.L."/>
            <person name="Chapple C."/>
            <person name="Chatterji S."/>
            <person name="Chinwalla A."/>
            <person name="Civetta A."/>
            <person name="Clifton S.W."/>
            <person name="Comeron J.M."/>
            <person name="Costello J.C."/>
            <person name="Coyne J.A."/>
            <person name="Daub J."/>
            <person name="David R.G."/>
            <person name="Delcher A.L."/>
            <person name="Delehaunty K."/>
            <person name="Do C.B."/>
            <person name="Ebling H."/>
            <person name="Edwards K."/>
            <person name="Eickbush T."/>
            <person name="Evans J.D."/>
            <person name="Filipski A."/>
            <person name="Findeiss S."/>
            <person name="Freyhult E."/>
            <person name="Fulton L."/>
            <person name="Fulton R."/>
            <person name="Garcia A.C."/>
            <person name="Gardiner A."/>
            <person name="Garfield D.A."/>
            <person name="Garvin B.E."/>
            <person name="Gibson G."/>
            <person name="Gilbert D."/>
            <person name="Gnerre S."/>
            <person name="Godfrey J."/>
            <person name="Good R."/>
            <person name="Gotea V."/>
            <person name="Gravely B."/>
            <person name="Greenberg A.J."/>
            <person name="Griffiths-Jones S."/>
            <person name="Gross S."/>
            <person name="Guigo R."/>
            <person name="Gustafson E.A."/>
            <person name="Haerty W."/>
            <person name="Hahn M.W."/>
            <person name="Halligan D.L."/>
            <person name="Halpern A.L."/>
            <person name="Halter G.M."/>
            <person name="Han M.V."/>
            <person name="Heger A."/>
            <person name="Hillier L."/>
            <person name="Hinrichs A.S."/>
            <person name="Holmes I."/>
            <person name="Hoskins R.A."/>
            <person name="Hubisz M.J."/>
            <person name="Hultmark D."/>
            <person name="Huntley M.A."/>
            <person name="Jaffe D.B."/>
            <person name="Jagadeeshan S."/>
            <person name="Jeck W.R."/>
            <person name="Johnson J."/>
            <person name="Jones C.D."/>
            <person name="Jordan W.C."/>
            <person name="Karpen G.H."/>
            <person name="Kataoka E."/>
            <person name="Keightley P.D."/>
            <person name="Kheradpour P."/>
            <person name="Kirkness E.F."/>
            <person name="Koerich L.B."/>
            <person name="Kristiansen K."/>
            <person name="Kudrna D."/>
            <person name="Kulathinal R.J."/>
            <person name="Kumar S."/>
            <person name="Kwok R."/>
            <person name="Lander E."/>
            <person name="Langley C.H."/>
            <person name="Lapoint R."/>
            <person name="Lazzaro B.P."/>
            <person name="Lee S.J."/>
            <person name="Levesque L."/>
            <person name="Li R."/>
            <person name="Lin C.F."/>
            <person name="Lin M.F."/>
            <person name="Lindblad-Toh K."/>
            <person name="Llopart A."/>
            <person name="Long M."/>
            <person name="Low L."/>
            <person name="Lozovsky E."/>
            <person name="Lu J."/>
            <person name="Luo M."/>
            <person name="Machado C.A."/>
            <person name="Makalowski W."/>
            <person name="Marzo M."/>
            <person name="Matsuda M."/>
            <person name="Matzkin L."/>
            <person name="McAllister B."/>
            <person name="McBride C.S."/>
            <person name="McKernan B."/>
            <person name="McKernan K."/>
            <person name="Mendez-Lago M."/>
            <person name="Minx P."/>
            <person name="Mollenhauer M.U."/>
            <person name="Montooth K."/>
            <person name="Mount S.M."/>
            <person name="Mu X."/>
            <person name="Myers E."/>
            <person name="Negre B."/>
            <person name="Newfeld S."/>
            <person name="Nielsen R."/>
            <person name="Noor M.A."/>
            <person name="O'Grady P."/>
            <person name="Pachter L."/>
            <person name="Papaceit M."/>
            <person name="Parisi M.J."/>
            <person name="Parisi M."/>
            <person name="Parts L."/>
            <person name="Pedersen J.S."/>
            <person name="Pesole G."/>
            <person name="Phillippy A.M."/>
            <person name="Ponting C.P."/>
            <person name="Pop M."/>
            <person name="Porcelli D."/>
            <person name="Powell J.R."/>
            <person name="Prohaska S."/>
            <person name="Pruitt K."/>
            <person name="Puig M."/>
            <person name="Quesneville H."/>
            <person name="Ram K.R."/>
            <person name="Rand D."/>
            <person name="Rasmussen M.D."/>
            <person name="Reed L.K."/>
            <person name="Reenan R."/>
            <person name="Reily A."/>
            <person name="Remington K.A."/>
            <person name="Rieger T.T."/>
            <person name="Ritchie M.G."/>
            <person name="Robin C."/>
            <person name="Rogers Y.H."/>
            <person name="Rohde C."/>
            <person name="Rozas J."/>
            <person name="Rubenfield M.J."/>
            <person name="Ruiz A."/>
            <person name="Russo S."/>
            <person name="Salzberg S.L."/>
            <person name="Sanchez-Gracia A."/>
            <person name="Saranga D.J."/>
            <person name="Sato H."/>
            <person name="Schaeffer S.W."/>
            <person name="Schatz M.C."/>
            <person name="Schlenke T."/>
            <person name="Schwartz R."/>
            <person name="Segarra C."/>
            <person name="Singh R.S."/>
            <person name="Sirot L."/>
            <person name="Sirota M."/>
            <person name="Sisneros N.B."/>
            <person name="Smith C.D."/>
            <person name="Smith T.F."/>
            <person name="Spieth J."/>
            <person name="Stage D.E."/>
            <person name="Stark A."/>
            <person name="Stephan W."/>
            <person name="Strausberg R.L."/>
            <person name="Strempel S."/>
            <person name="Sturgill D."/>
            <person name="Sutton G."/>
            <person name="Sutton G.G."/>
            <person name="Tao W."/>
            <person name="Teichmann S."/>
            <person name="Tobari Y.N."/>
            <person name="Tomimura Y."/>
            <person name="Tsolas J.M."/>
            <person name="Valente V.L."/>
            <person name="Venter E."/>
            <person name="Venter J.C."/>
            <person name="Vicario S."/>
            <person name="Vieira F.G."/>
            <person name="Vilella A.J."/>
            <person name="Villasante A."/>
            <person name="Walenz B."/>
            <person name="Wang J."/>
            <person name="Wasserman M."/>
            <person name="Watts T."/>
            <person name="Wilson D."/>
            <person name="Wilson R.K."/>
            <person name="Wing R.A."/>
            <person name="Wolfner M.F."/>
            <person name="Wong A."/>
            <person name="Wong G.K."/>
            <person name="Wu C.I."/>
            <person name="Wu G."/>
            <person name="Yamamoto D."/>
            <person name="Yang H.P."/>
            <person name="Yang S.P."/>
            <person name="Yorke J.A."/>
            <person name="Yoshida K."/>
            <person name="Zdobnov E."/>
            <person name="Zhang P."/>
            <person name="Zhang Y."/>
            <person name="Zimin A.V."/>
            <person name="Baldwin J."/>
            <person name="Abdouelleil A."/>
            <person name="Abdulkadir J."/>
            <person name="Abebe A."/>
            <person name="Abera B."/>
            <person name="Abreu J."/>
            <person name="Acer S.C."/>
            <person name="Aftuck L."/>
            <person name="Alexander A."/>
            <person name="An P."/>
            <person name="Anderson E."/>
            <person name="Anderson S."/>
            <person name="Arachi H."/>
            <person name="Azer M."/>
            <person name="Bachantsang P."/>
            <person name="Barry A."/>
            <person name="Bayul T."/>
            <person name="Berlin A."/>
            <person name="Bessette D."/>
            <person name="Bloom T."/>
            <person name="Blye J."/>
            <person name="Boguslavskiy L."/>
            <person name="Bonnet C."/>
            <person name="Boukhgalter B."/>
            <person name="Bourzgui I."/>
            <person name="Brown A."/>
            <person name="Cahill P."/>
            <person name="Channer S."/>
            <person name="Cheshatsang Y."/>
            <person name="Chuda L."/>
            <person name="Citroen M."/>
            <person name="Collymore A."/>
            <person name="Cooke P."/>
            <person name="Costello M."/>
            <person name="D'Aco K."/>
            <person name="Daza R."/>
            <person name="De Haan G."/>
            <person name="DeGray S."/>
            <person name="DeMaso C."/>
            <person name="Dhargay N."/>
            <person name="Dooley K."/>
            <person name="Dooley E."/>
            <person name="Doricent M."/>
            <person name="Dorje P."/>
            <person name="Dorjee K."/>
            <person name="Dupes A."/>
            <person name="Elong R."/>
            <person name="Falk J."/>
            <person name="Farina A."/>
            <person name="Faro S."/>
            <person name="Ferguson D."/>
            <person name="Fisher S."/>
            <person name="Foley C.D."/>
            <person name="Franke A."/>
            <person name="Friedrich D."/>
            <person name="Gadbois L."/>
            <person name="Gearin G."/>
            <person name="Gearin C.R."/>
            <person name="Giannoukos G."/>
            <person name="Goode T."/>
            <person name="Graham J."/>
            <person name="Grandbois E."/>
            <person name="Grewal S."/>
            <person name="Gyaltsen K."/>
            <person name="Hafez N."/>
            <person name="Hagos B."/>
            <person name="Hall J."/>
            <person name="Henson C."/>
            <person name="Hollinger A."/>
            <person name="Honan T."/>
            <person name="Huard M.D."/>
            <person name="Hughes L."/>
            <person name="Hurhula B."/>
            <person name="Husby M.E."/>
            <person name="Kamat A."/>
            <person name="Kanga B."/>
            <person name="Kashin S."/>
            <person name="Khazanovich D."/>
            <person name="Kisner P."/>
            <person name="Lance K."/>
            <person name="Lara M."/>
            <person name="Lee W."/>
            <person name="Lennon N."/>
            <person name="Letendre F."/>
            <person name="LeVine R."/>
            <person name="Lipovsky A."/>
            <person name="Liu X."/>
            <person name="Liu J."/>
            <person name="Liu S."/>
            <person name="Lokyitsang T."/>
            <person name="Lokyitsang Y."/>
            <person name="Lubonja R."/>
            <person name="Lui A."/>
            <person name="MacDonald P."/>
            <person name="Magnisalis V."/>
            <person name="Maru K."/>
            <person name="Matthews C."/>
            <person name="McCusker W."/>
            <person name="McDonough S."/>
            <person name="Mehta T."/>
            <person name="Meldrim J."/>
            <person name="Meneus L."/>
            <person name="Mihai O."/>
            <person name="Mihalev A."/>
            <person name="Mihova T."/>
            <person name="Mittelman R."/>
            <person name="Mlenga V."/>
            <person name="Montmayeur A."/>
            <person name="Mulrain L."/>
            <person name="Navidi A."/>
            <person name="Naylor J."/>
            <person name="Negash T."/>
            <person name="Nguyen T."/>
            <person name="Nguyen N."/>
            <person name="Nicol R."/>
            <person name="Norbu C."/>
            <person name="Norbu N."/>
            <person name="Novod N."/>
            <person name="O'Neill B."/>
            <person name="Osman S."/>
            <person name="Markiewicz E."/>
            <person name="Oyono O.L."/>
            <person name="Patti C."/>
            <person name="Phunkhang P."/>
            <person name="Pierre F."/>
            <person name="Priest M."/>
            <person name="Raghuraman S."/>
            <person name="Rege F."/>
            <person name="Reyes R."/>
            <person name="Rise C."/>
            <person name="Rogov P."/>
            <person name="Ross K."/>
            <person name="Ryan E."/>
            <person name="Settipalli S."/>
            <person name="Shea T."/>
            <person name="Sherpa N."/>
            <person name="Shi L."/>
            <person name="Shih D."/>
            <person name="Sparrow T."/>
            <person name="Spaulding J."/>
            <person name="Stalker J."/>
            <person name="Stange-Thomann N."/>
            <person name="Stavropoulos S."/>
            <person name="Stone C."/>
            <person name="Strader C."/>
            <person name="Tesfaye S."/>
            <person name="Thomson T."/>
            <person name="Thoulutsang Y."/>
            <person name="Thoulutsang D."/>
            <person name="Topham K."/>
            <person name="Topping I."/>
            <person name="Tsamla T."/>
            <person name="Vassiliev H."/>
            <person name="Vo A."/>
            <person name="Wangchuk T."/>
            <person name="Wangdi T."/>
            <person name="Weiand M."/>
            <person name="Wilkinson J."/>
            <person name="Wilson A."/>
            <person name="Yadav S."/>
            <person name="Young G."/>
            <person name="Yu Q."/>
            <person name="Zembek L."/>
            <person name="Zhong D."/>
            <person name="Zimmer A."/>
            <person name="Zwirko Z."/>
            <person name="Jaffe D.B."/>
            <person name="Alvarez P."/>
            <person name="Brockman W."/>
            <person name="Butler J."/>
            <person name="Chin C."/>
            <person name="Gnerre S."/>
            <person name="Grabherr M."/>
            <person name="Kleber M."/>
            <person name="Mauceli E."/>
            <person name="MacCallum I."/>
        </authorList>
    </citation>
    <scope>NUCLEOTIDE SEQUENCE [LARGE SCALE GENOMIC DNA]</scope>
    <source>
        <strain evidence="11">Tucson 14030-0811.24</strain>
    </source>
</reference>
<dbReference type="InterPro" id="IPR013087">
    <property type="entry name" value="Znf_C2H2_type"/>
</dbReference>
<name>B4MSE9_DROWI</name>
<evidence type="ECO:0000256" key="6">
    <source>
        <dbReference type="ARBA" id="ARBA00037948"/>
    </source>
</evidence>
<dbReference type="FunFam" id="3.30.160.60:FF:003394">
    <property type="entry name" value="CG18262-like protein"/>
    <property type="match status" value="1"/>
</dbReference>
<dbReference type="HOGENOM" id="CLU_043590_0_0_1"/>
<evidence type="ECO:0000313" key="10">
    <source>
        <dbReference type="EMBL" id="EDW75038.1"/>
    </source>
</evidence>
<gene>
    <name evidence="10" type="primary">Dwil\GK19960</name>
    <name evidence="10" type="ORF">Dwil_GK19960</name>
</gene>
<dbReference type="SMART" id="SM00355">
    <property type="entry name" value="ZnF_C2H2"/>
    <property type="match status" value="9"/>
</dbReference>
<dbReference type="Proteomes" id="UP000007798">
    <property type="component" value="Unassembled WGS sequence"/>
</dbReference>
<keyword evidence="3 7" id="KW-0863">Zinc-finger</keyword>
<evidence type="ECO:0000256" key="8">
    <source>
        <dbReference type="SAM" id="MobiDB-lite"/>
    </source>
</evidence>
<feature type="domain" description="C2H2-type" evidence="9">
    <location>
        <begin position="323"/>
        <end position="350"/>
    </location>
</feature>
<dbReference type="Gene3D" id="3.30.160.60">
    <property type="entry name" value="Classic Zinc Finger"/>
    <property type="match status" value="7"/>
</dbReference>
<feature type="region of interest" description="Disordered" evidence="8">
    <location>
        <begin position="62"/>
        <end position="111"/>
    </location>
</feature>
<dbReference type="FunCoup" id="B4MSE9">
    <property type="interactions" value="199"/>
</dbReference>
<evidence type="ECO:0000256" key="5">
    <source>
        <dbReference type="ARBA" id="ARBA00023242"/>
    </source>
</evidence>
<feature type="domain" description="C2H2-type" evidence="9">
    <location>
        <begin position="379"/>
        <end position="406"/>
    </location>
</feature>
<dbReference type="InParanoid" id="B4MSE9"/>
<feature type="compositionally biased region" description="Basic residues" evidence="8">
    <location>
        <begin position="201"/>
        <end position="211"/>
    </location>
</feature>
<evidence type="ECO:0000256" key="4">
    <source>
        <dbReference type="ARBA" id="ARBA00022833"/>
    </source>
</evidence>
<dbReference type="PhylomeDB" id="B4MSE9"/>
<evidence type="ECO:0000313" key="11">
    <source>
        <dbReference type="Proteomes" id="UP000007798"/>
    </source>
</evidence>
<dbReference type="SUPFAM" id="SSF57667">
    <property type="entry name" value="beta-beta-alpha zinc fingers"/>
    <property type="match status" value="4"/>
</dbReference>
<keyword evidence="2" id="KW-0677">Repeat</keyword>